<dbReference type="Pfam" id="PF13960">
    <property type="entry name" value="DUF4218"/>
    <property type="match status" value="1"/>
</dbReference>
<dbReference type="PANTHER" id="PTHR48258">
    <property type="entry name" value="DUF4218 DOMAIN-CONTAINING PROTEIN-RELATED"/>
    <property type="match status" value="1"/>
</dbReference>
<evidence type="ECO:0000313" key="2">
    <source>
        <dbReference type="EMBL" id="KAJ0215109.1"/>
    </source>
</evidence>
<name>A0A9R1XJJ7_LACSA</name>
<gene>
    <name evidence="2" type="ORF">LSAT_V11C300127350</name>
</gene>
<organism evidence="2 3">
    <name type="scientific">Lactuca sativa</name>
    <name type="common">Garden lettuce</name>
    <dbReference type="NCBI Taxonomy" id="4236"/>
    <lineage>
        <taxon>Eukaryota</taxon>
        <taxon>Viridiplantae</taxon>
        <taxon>Streptophyta</taxon>
        <taxon>Embryophyta</taxon>
        <taxon>Tracheophyta</taxon>
        <taxon>Spermatophyta</taxon>
        <taxon>Magnoliopsida</taxon>
        <taxon>eudicotyledons</taxon>
        <taxon>Gunneridae</taxon>
        <taxon>Pentapetalae</taxon>
        <taxon>asterids</taxon>
        <taxon>campanulids</taxon>
        <taxon>Asterales</taxon>
        <taxon>Asteraceae</taxon>
        <taxon>Cichorioideae</taxon>
        <taxon>Cichorieae</taxon>
        <taxon>Lactucinae</taxon>
        <taxon>Lactuca</taxon>
    </lineage>
</organism>
<feature type="domain" description="DUF4218" evidence="1">
    <location>
        <begin position="139"/>
        <end position="201"/>
    </location>
</feature>
<dbReference type="InterPro" id="IPR025452">
    <property type="entry name" value="DUF4218"/>
</dbReference>
<evidence type="ECO:0000259" key="1">
    <source>
        <dbReference type="Pfam" id="PF13960"/>
    </source>
</evidence>
<keyword evidence="3" id="KW-1185">Reference proteome</keyword>
<dbReference type="PANTHER" id="PTHR48258:SF4">
    <property type="entry name" value="DUF4216 DOMAIN-CONTAINING PROTEIN"/>
    <property type="match status" value="1"/>
</dbReference>
<sequence length="201" mass="23398">MMHIVKNVFENVFHTSMETPKSKDHLNARKDIEKHCDRPLLNLIRESNGKITLNKGDYTLEKDDVKKVCAWLEKVKFPNGYASNIGNCVNIKDTSFYPFKSHDCHVFMQCLLPLAIRGFVPKEIYEAVTELCTFFQVFCSKTLHLEDLGNMNRSIVQTLCKLEQIFPPGFFDCMEHLVIHLADEAILGGPVQYRWMYQYER</sequence>
<accession>A0A9R1XJJ7</accession>
<protein>
    <recommendedName>
        <fullName evidence="1">DUF4218 domain-containing protein</fullName>
    </recommendedName>
</protein>
<comment type="caution">
    <text evidence="2">The sequence shown here is derived from an EMBL/GenBank/DDBJ whole genome shotgun (WGS) entry which is preliminary data.</text>
</comment>
<evidence type="ECO:0000313" key="3">
    <source>
        <dbReference type="Proteomes" id="UP000235145"/>
    </source>
</evidence>
<dbReference type="AlphaFoldDB" id="A0A9R1XJJ7"/>
<proteinExistence type="predicted"/>
<reference evidence="2 3" key="1">
    <citation type="journal article" date="2017" name="Nat. Commun.">
        <title>Genome assembly with in vitro proximity ligation data and whole-genome triplication in lettuce.</title>
        <authorList>
            <person name="Reyes-Chin-Wo S."/>
            <person name="Wang Z."/>
            <person name="Yang X."/>
            <person name="Kozik A."/>
            <person name="Arikit S."/>
            <person name="Song C."/>
            <person name="Xia L."/>
            <person name="Froenicke L."/>
            <person name="Lavelle D.O."/>
            <person name="Truco M.J."/>
            <person name="Xia R."/>
            <person name="Zhu S."/>
            <person name="Xu C."/>
            <person name="Xu H."/>
            <person name="Xu X."/>
            <person name="Cox K."/>
            <person name="Korf I."/>
            <person name="Meyers B.C."/>
            <person name="Michelmore R.W."/>
        </authorList>
    </citation>
    <scope>NUCLEOTIDE SEQUENCE [LARGE SCALE GENOMIC DNA]</scope>
    <source>
        <strain evidence="3">cv. Salinas</strain>
        <tissue evidence="2">Seedlings</tissue>
    </source>
</reference>
<dbReference type="Proteomes" id="UP000235145">
    <property type="component" value="Unassembled WGS sequence"/>
</dbReference>
<dbReference type="EMBL" id="NBSK02000003">
    <property type="protein sequence ID" value="KAJ0215109.1"/>
    <property type="molecule type" value="Genomic_DNA"/>
</dbReference>